<comment type="function">
    <text evidence="7">Functions as a recycling factor of the spliceosome, a machinery that forms on each precursor-messenger RNA (pre-mRNA) and catalyzes the removal of introns. Chaperones the re-annealing of U4 and U6 snRNAs (small nuclear RNAs) released from previous rounds of splicing, an initial step in reforming the U4/U6-U5 tri-snRNP (small nuclear ribonucleoprotein) that can reassemble into another spliceosome complex; this step involves binding U6 and facilitating the unwinding of the U6 internal stem loop, followed by base-pairing of U6 to U4.</text>
</comment>
<evidence type="ECO:0000256" key="8">
    <source>
        <dbReference type="ARBA" id="ARBA00093627"/>
    </source>
</evidence>
<protein>
    <recommendedName>
        <fullName evidence="8">U4/U6 snRNA-associated-splicing factor PRP24</fullName>
    </recommendedName>
</protein>
<organism evidence="12 13">
    <name type="scientific">Piloderma croceum (strain F 1598)</name>
    <dbReference type="NCBI Taxonomy" id="765440"/>
    <lineage>
        <taxon>Eukaryota</taxon>
        <taxon>Fungi</taxon>
        <taxon>Dikarya</taxon>
        <taxon>Basidiomycota</taxon>
        <taxon>Agaricomycotina</taxon>
        <taxon>Agaricomycetes</taxon>
        <taxon>Agaricomycetidae</taxon>
        <taxon>Atheliales</taxon>
        <taxon>Atheliaceae</taxon>
        <taxon>Piloderma</taxon>
    </lineage>
</organism>
<evidence type="ECO:0000256" key="3">
    <source>
        <dbReference type="ARBA" id="ARBA00022737"/>
    </source>
</evidence>
<dbReference type="Gene3D" id="3.30.70.330">
    <property type="match status" value="4"/>
</dbReference>
<dbReference type="FunFam" id="3.30.70.330:FF:000365">
    <property type="entry name" value="U4/U6 snRNA-associated-splicing factor PRP24"/>
    <property type="match status" value="1"/>
</dbReference>
<evidence type="ECO:0000256" key="7">
    <source>
        <dbReference type="ARBA" id="ARBA00093374"/>
    </source>
</evidence>
<dbReference type="HOGENOM" id="CLU_003925_1_0_1"/>
<evidence type="ECO:0000256" key="10">
    <source>
        <dbReference type="SAM" id="MobiDB-lite"/>
    </source>
</evidence>
<reference evidence="13" key="2">
    <citation type="submission" date="2015-01" db="EMBL/GenBank/DDBJ databases">
        <title>Evolutionary Origins and Diversification of the Mycorrhizal Mutualists.</title>
        <authorList>
            <consortium name="DOE Joint Genome Institute"/>
            <consortium name="Mycorrhizal Genomics Consortium"/>
            <person name="Kohler A."/>
            <person name="Kuo A."/>
            <person name="Nagy L.G."/>
            <person name="Floudas D."/>
            <person name="Copeland A."/>
            <person name="Barry K.W."/>
            <person name="Cichocki N."/>
            <person name="Veneault-Fourrey C."/>
            <person name="LaButti K."/>
            <person name="Lindquist E.A."/>
            <person name="Lipzen A."/>
            <person name="Lundell T."/>
            <person name="Morin E."/>
            <person name="Murat C."/>
            <person name="Riley R."/>
            <person name="Ohm R."/>
            <person name="Sun H."/>
            <person name="Tunlid A."/>
            <person name="Henrissat B."/>
            <person name="Grigoriev I.V."/>
            <person name="Hibbett D.S."/>
            <person name="Martin F."/>
        </authorList>
    </citation>
    <scope>NUCLEOTIDE SEQUENCE [LARGE SCALE GENOMIC DNA]</scope>
    <source>
        <strain evidence="13">F 1598</strain>
    </source>
</reference>
<feature type="compositionally biased region" description="Basic and acidic residues" evidence="10">
    <location>
        <begin position="581"/>
        <end position="605"/>
    </location>
</feature>
<keyword evidence="5" id="KW-0508">mRNA splicing</keyword>
<dbReference type="OrthoDB" id="360390at2759"/>
<dbReference type="InterPro" id="IPR012677">
    <property type="entry name" value="Nucleotide-bd_a/b_plait_sf"/>
</dbReference>
<feature type="domain" description="RRM" evidence="11">
    <location>
        <begin position="693"/>
        <end position="770"/>
    </location>
</feature>
<dbReference type="CDD" id="cd12297">
    <property type="entry name" value="RRM2_Prp24"/>
    <property type="match status" value="1"/>
</dbReference>
<keyword evidence="13" id="KW-1185">Reference proteome</keyword>
<keyword evidence="6" id="KW-0539">Nucleus</keyword>
<evidence type="ECO:0000256" key="5">
    <source>
        <dbReference type="ARBA" id="ARBA00023187"/>
    </source>
</evidence>
<evidence type="ECO:0000259" key="11">
    <source>
        <dbReference type="PROSITE" id="PS50102"/>
    </source>
</evidence>
<dbReference type="EMBL" id="KN832975">
    <property type="protein sequence ID" value="KIM89071.1"/>
    <property type="molecule type" value="Genomic_DNA"/>
</dbReference>
<dbReference type="PROSITE" id="PS50102">
    <property type="entry name" value="RRM"/>
    <property type="match status" value="4"/>
</dbReference>
<dbReference type="InterPro" id="IPR011990">
    <property type="entry name" value="TPR-like_helical_dom_sf"/>
</dbReference>
<evidence type="ECO:0000256" key="9">
    <source>
        <dbReference type="PROSITE-ProRule" id="PRU00176"/>
    </source>
</evidence>
<dbReference type="InterPro" id="IPR035979">
    <property type="entry name" value="RBD_domain_sf"/>
</dbReference>
<dbReference type="Pfam" id="PF00076">
    <property type="entry name" value="RRM_1"/>
    <property type="match status" value="3"/>
</dbReference>
<gene>
    <name evidence="12" type="ORF">PILCRDRAFT_812968</name>
</gene>
<dbReference type="InterPro" id="IPR034398">
    <property type="entry name" value="Prp24_RRM2"/>
</dbReference>
<dbReference type="SUPFAM" id="SSF54928">
    <property type="entry name" value="RNA-binding domain, RBD"/>
    <property type="match status" value="3"/>
</dbReference>
<sequence>MDESRALDALATILSSLTLSPFDISLHAQHIRLAQSIQSFDPSHLSAAREMLTTHFPAGDEVWIPLIKEKEESVDLNQTEGILDTLELYSRAEVDYLSMVILQKHIDFLINRHAWFAALDNKPEGFGELFSTEWTRSVISVVVSKGAAHLTQSHTLWDLQRDWEFALLEAAPPSEKQAQVEIVDKLLLERLQQPHSSLEETFQIYSSFTTNHRAPQQYESLLVAASKLRGPAVKAYDRRAEFERSLAQAKFSLEAYAYYIANERAKKPDLFIVRGLYERAIAEAARRRFIGDVGAEEALRSFWGGYCDVLRIHRVHERVENETLRRAVRSVPSSGDVWARYLRFLERTADSQEPMGERESVSEAFGRAMSMNVLQKDVEQVVPIVLARASYEKRLLEDDKAEEDTWNNLIKTLEDGISAVRRASPTGDARLRLEKYLSELYVNLDFVEKAISVWQTTTKHYKTSYVAWMSYTDMLIRKDQYDDARSLFSDLAYKNLDWPEAIWEAWISFEHQHGSVAELEACLDKVERAQYQVNMRRAKEAEKAAYQTMQVAAEQQAATVPVKDAPIPSEADTSMVVDVRANGDGRGKRKAEESPSAETSKKARIEQPPPPLKRDRENCTVFVADLPSSTTEEDLTALFKDCGKVREVKFTQLRGALVATVEFFERDNVPAALTKDKKRLQGEEIAVHLAWKSTLYVTNFPESTDDGVMRELFGQYGLIFDVRWPSKKYKSTRRFCYVQYTSPSSAQKALELHGRELEPDRPMSVLISDPERKKERTDADANEKEIYVAGLSKFTTKEDLMKLFKTYGPVKDVRMASEQNGQSKGFAFIEFEEEGDAQAALGANNYELKKRRIAVTLADSRVRARNRNLTNETGLGRQAETRSRSIRIRNLPPATQEGLLQQALEKHALVKRVEVIQDSNEAVVELENPAEAGKLLLRTEPLLLNDTVLQISEEKSNGPSRSRPSAPPAKTGGLFVPRAAVSRPRAGLGHARKPGIAASTSTTSSQGRGQDDFRKMLAGGS</sequence>
<evidence type="ECO:0000256" key="2">
    <source>
        <dbReference type="ARBA" id="ARBA00022664"/>
    </source>
</evidence>
<dbReference type="InterPro" id="IPR000504">
    <property type="entry name" value="RRM_dom"/>
</dbReference>
<feature type="domain" description="RRM" evidence="11">
    <location>
        <begin position="784"/>
        <end position="860"/>
    </location>
</feature>
<feature type="domain" description="RRM" evidence="11">
    <location>
        <begin position="884"/>
        <end position="956"/>
    </location>
</feature>
<dbReference type="SMART" id="SM00360">
    <property type="entry name" value="RRM"/>
    <property type="match status" value="4"/>
</dbReference>
<dbReference type="STRING" id="765440.A0A0C3GEK5"/>
<evidence type="ECO:0000313" key="12">
    <source>
        <dbReference type="EMBL" id="KIM89071.1"/>
    </source>
</evidence>
<keyword evidence="3" id="KW-0677">Repeat</keyword>
<feature type="region of interest" description="Disordered" evidence="10">
    <location>
        <begin position="952"/>
        <end position="1021"/>
    </location>
</feature>
<accession>A0A0C3GEK5</accession>
<dbReference type="AlphaFoldDB" id="A0A0C3GEK5"/>
<feature type="domain" description="RRM" evidence="11">
    <location>
        <begin position="619"/>
        <end position="692"/>
    </location>
</feature>
<dbReference type="PANTHER" id="PTHR48027">
    <property type="entry name" value="HETEROGENEOUS NUCLEAR RIBONUCLEOPROTEIN 87F-RELATED"/>
    <property type="match status" value="1"/>
</dbReference>
<keyword evidence="4 9" id="KW-0694">RNA-binding</keyword>
<keyword evidence="2" id="KW-0507">mRNA processing</keyword>
<dbReference type="FunCoup" id="A0A0C3GEK5">
    <property type="interactions" value="676"/>
</dbReference>
<evidence type="ECO:0000313" key="13">
    <source>
        <dbReference type="Proteomes" id="UP000054166"/>
    </source>
</evidence>
<evidence type="ECO:0000256" key="6">
    <source>
        <dbReference type="ARBA" id="ARBA00023242"/>
    </source>
</evidence>
<comment type="subcellular location">
    <subcellularLocation>
        <location evidence="1">Nucleus</location>
    </subcellularLocation>
</comment>
<dbReference type="CDD" id="cd12296">
    <property type="entry name" value="RRM1_Prp24"/>
    <property type="match status" value="1"/>
</dbReference>
<feature type="region of interest" description="Disordered" evidence="10">
    <location>
        <begin position="565"/>
        <end position="614"/>
    </location>
</feature>
<dbReference type="InParanoid" id="A0A0C3GEK5"/>
<evidence type="ECO:0000256" key="1">
    <source>
        <dbReference type="ARBA" id="ARBA00004123"/>
    </source>
</evidence>
<dbReference type="InterPro" id="IPR052462">
    <property type="entry name" value="SLIRP/GR-RBP-like"/>
</dbReference>
<proteinExistence type="predicted"/>
<dbReference type="Proteomes" id="UP000054166">
    <property type="component" value="Unassembled WGS sequence"/>
</dbReference>
<evidence type="ECO:0000256" key="4">
    <source>
        <dbReference type="ARBA" id="ARBA00022884"/>
    </source>
</evidence>
<dbReference type="SUPFAM" id="SSF48452">
    <property type="entry name" value="TPR-like"/>
    <property type="match status" value="1"/>
</dbReference>
<dbReference type="GO" id="GO:0005688">
    <property type="term" value="C:U6 snRNP"/>
    <property type="evidence" value="ECO:0007669"/>
    <property type="project" value="UniProtKB-ARBA"/>
</dbReference>
<dbReference type="GO" id="GO:0003723">
    <property type="term" value="F:RNA binding"/>
    <property type="evidence" value="ECO:0007669"/>
    <property type="project" value="UniProtKB-UniRule"/>
</dbReference>
<reference evidence="12 13" key="1">
    <citation type="submission" date="2014-04" db="EMBL/GenBank/DDBJ databases">
        <authorList>
            <consortium name="DOE Joint Genome Institute"/>
            <person name="Kuo A."/>
            <person name="Tarkka M."/>
            <person name="Buscot F."/>
            <person name="Kohler A."/>
            <person name="Nagy L.G."/>
            <person name="Floudas D."/>
            <person name="Copeland A."/>
            <person name="Barry K.W."/>
            <person name="Cichocki N."/>
            <person name="Veneault-Fourrey C."/>
            <person name="LaButti K."/>
            <person name="Lindquist E.A."/>
            <person name="Lipzen A."/>
            <person name="Lundell T."/>
            <person name="Morin E."/>
            <person name="Murat C."/>
            <person name="Sun H."/>
            <person name="Tunlid A."/>
            <person name="Henrissat B."/>
            <person name="Grigoriev I.V."/>
            <person name="Hibbett D.S."/>
            <person name="Martin F."/>
            <person name="Nordberg H.P."/>
            <person name="Cantor M.N."/>
            <person name="Hua S.X."/>
        </authorList>
    </citation>
    <scope>NUCLEOTIDE SEQUENCE [LARGE SCALE GENOMIC DNA]</scope>
    <source>
        <strain evidence="12 13">F 1598</strain>
    </source>
</reference>
<dbReference type="GO" id="GO:0008380">
    <property type="term" value="P:RNA splicing"/>
    <property type="evidence" value="ECO:0007669"/>
    <property type="project" value="UniProtKB-KW"/>
</dbReference>
<dbReference type="InterPro" id="IPR034397">
    <property type="entry name" value="Prp24_RRM1"/>
</dbReference>
<dbReference type="Gene3D" id="1.25.40.10">
    <property type="entry name" value="Tetratricopeptide repeat domain"/>
    <property type="match status" value="2"/>
</dbReference>
<name>A0A0C3GEK5_PILCF</name>
<dbReference type="GO" id="GO:0006397">
    <property type="term" value="P:mRNA processing"/>
    <property type="evidence" value="ECO:0007669"/>
    <property type="project" value="UniProtKB-KW"/>
</dbReference>